<accession>A0ABW2UDP6</accession>
<evidence type="ECO:0000313" key="2">
    <source>
        <dbReference type="Proteomes" id="UP001596513"/>
    </source>
</evidence>
<sequence>MVFVLLGLGIRPAQGQTFDPRSAVPPDSLKASEEILPHRADSLRQRFDEERVLNRLKAYSRRKTIAGRALSGLFNFTRRQEEQAGLDAVLLDRQFDRHNFKIVRRIDIRTLDSFGYSLTDSTKAPRAMWEKAGNTLHIKTARSRVRQVLLFRPGRPLAPRPWPNRNACCAKRPKSWTPACW</sequence>
<dbReference type="RefSeq" id="WP_380205686.1">
    <property type="nucleotide sequence ID" value="NZ_JBHTEK010000001.1"/>
</dbReference>
<keyword evidence="2" id="KW-1185">Reference proteome</keyword>
<reference evidence="2" key="1">
    <citation type="journal article" date="2019" name="Int. J. Syst. Evol. Microbiol.">
        <title>The Global Catalogue of Microorganisms (GCM) 10K type strain sequencing project: providing services to taxonomists for standard genome sequencing and annotation.</title>
        <authorList>
            <consortium name="The Broad Institute Genomics Platform"/>
            <consortium name="The Broad Institute Genome Sequencing Center for Infectious Disease"/>
            <person name="Wu L."/>
            <person name="Ma J."/>
        </authorList>
    </citation>
    <scope>NUCLEOTIDE SEQUENCE [LARGE SCALE GENOMIC DNA]</scope>
    <source>
        <strain evidence="2">JCM 19635</strain>
    </source>
</reference>
<comment type="caution">
    <text evidence="1">The sequence shown here is derived from an EMBL/GenBank/DDBJ whole genome shotgun (WGS) entry which is preliminary data.</text>
</comment>
<evidence type="ECO:0000313" key="1">
    <source>
        <dbReference type="EMBL" id="MFC7670226.1"/>
    </source>
</evidence>
<organism evidence="1 2">
    <name type="scientific">Hymenobacter humi</name>
    <dbReference type="NCBI Taxonomy" id="1411620"/>
    <lineage>
        <taxon>Bacteria</taxon>
        <taxon>Pseudomonadati</taxon>
        <taxon>Bacteroidota</taxon>
        <taxon>Cytophagia</taxon>
        <taxon>Cytophagales</taxon>
        <taxon>Hymenobacteraceae</taxon>
        <taxon>Hymenobacter</taxon>
    </lineage>
</organism>
<dbReference type="EMBL" id="JBHTEK010000001">
    <property type="protein sequence ID" value="MFC7670226.1"/>
    <property type="molecule type" value="Genomic_DNA"/>
</dbReference>
<protein>
    <submittedName>
        <fullName evidence="1">Uncharacterized protein</fullName>
    </submittedName>
</protein>
<proteinExistence type="predicted"/>
<name>A0ABW2UDP6_9BACT</name>
<gene>
    <name evidence="1" type="ORF">ACFQT0_24815</name>
</gene>
<dbReference type="Proteomes" id="UP001596513">
    <property type="component" value="Unassembled WGS sequence"/>
</dbReference>